<comment type="caution">
    <text evidence="3">The sequence shown here is derived from an EMBL/GenBank/DDBJ whole genome shotgun (WGS) entry which is preliminary data.</text>
</comment>
<evidence type="ECO:0000313" key="4">
    <source>
        <dbReference type="Proteomes" id="UP001597076"/>
    </source>
</evidence>
<gene>
    <name evidence="3" type="ORF">ACFR99_02820</name>
</gene>
<name>A0ABD6BD61_9EURY</name>
<reference evidence="3 4" key="1">
    <citation type="journal article" date="2019" name="Int. J. Syst. Evol. Microbiol.">
        <title>The Global Catalogue of Microorganisms (GCM) 10K type strain sequencing project: providing services to taxonomists for standard genome sequencing and annotation.</title>
        <authorList>
            <consortium name="The Broad Institute Genomics Platform"/>
            <consortium name="The Broad Institute Genome Sequencing Center for Infectious Disease"/>
            <person name="Wu L."/>
            <person name="Ma J."/>
        </authorList>
    </citation>
    <scope>NUCLEOTIDE SEQUENCE [LARGE SCALE GENOMIC DNA]</scope>
    <source>
        <strain evidence="3 4">CGMCC 1.12230</strain>
    </source>
</reference>
<dbReference type="SUPFAM" id="SSF52402">
    <property type="entry name" value="Adenine nucleotide alpha hydrolases-like"/>
    <property type="match status" value="1"/>
</dbReference>
<evidence type="ECO:0000256" key="1">
    <source>
        <dbReference type="ARBA" id="ARBA00008791"/>
    </source>
</evidence>
<evidence type="ECO:0000259" key="2">
    <source>
        <dbReference type="Pfam" id="PF00582"/>
    </source>
</evidence>
<dbReference type="RefSeq" id="WP_390284194.1">
    <property type="nucleotide sequence ID" value="NZ_JBHUDI010000002.1"/>
</dbReference>
<dbReference type="EMBL" id="JBHUDI010000002">
    <property type="protein sequence ID" value="MFD1562500.1"/>
    <property type="molecule type" value="Genomic_DNA"/>
</dbReference>
<comment type="similarity">
    <text evidence="1">Belongs to the universal stress protein A family.</text>
</comment>
<dbReference type="Pfam" id="PF00582">
    <property type="entry name" value="Usp"/>
    <property type="match status" value="1"/>
</dbReference>
<dbReference type="InterPro" id="IPR014729">
    <property type="entry name" value="Rossmann-like_a/b/a_fold"/>
</dbReference>
<proteinExistence type="inferred from homology"/>
<dbReference type="InterPro" id="IPR006015">
    <property type="entry name" value="Universal_stress_UspA"/>
</dbReference>
<dbReference type="CDD" id="cd00293">
    <property type="entry name" value="USP-like"/>
    <property type="match status" value="1"/>
</dbReference>
<dbReference type="AlphaFoldDB" id="A0ABD6BD61"/>
<dbReference type="Proteomes" id="UP001597076">
    <property type="component" value="Unassembled WGS sequence"/>
</dbReference>
<protein>
    <submittedName>
        <fullName evidence="3">Universal stress protein</fullName>
    </submittedName>
</protein>
<evidence type="ECO:0000313" key="3">
    <source>
        <dbReference type="EMBL" id="MFD1562500.1"/>
    </source>
</evidence>
<accession>A0ABD6BD61</accession>
<keyword evidence="4" id="KW-1185">Reference proteome</keyword>
<dbReference type="Gene3D" id="3.40.50.620">
    <property type="entry name" value="HUPs"/>
    <property type="match status" value="1"/>
</dbReference>
<dbReference type="PANTHER" id="PTHR46268:SF24">
    <property type="entry name" value="UNIVERSAL STRESS PROTEIN"/>
    <property type="match status" value="1"/>
</dbReference>
<sequence>MSRTVLVPVDGSPLSFDALRHAFREFPDATIVAYHVVDLFRPEYGTLEDTGSTYEPMIGTDAWDSAVDDATDRLFAEVTEIADEYDRSVATDSDIGDPKRLVVEYATVEDIDHVVLGSHGRLDERRPLYGSVAETVVRRAPVPVTVVR</sequence>
<organism evidence="3 4">
    <name type="scientific">Haloarchaeobius amylolyticus</name>
    <dbReference type="NCBI Taxonomy" id="1198296"/>
    <lineage>
        <taxon>Archaea</taxon>
        <taxon>Methanobacteriati</taxon>
        <taxon>Methanobacteriota</taxon>
        <taxon>Stenosarchaea group</taxon>
        <taxon>Halobacteria</taxon>
        <taxon>Halobacteriales</taxon>
        <taxon>Halorubellaceae</taxon>
        <taxon>Haloarchaeobius</taxon>
    </lineage>
</organism>
<dbReference type="InterPro" id="IPR006016">
    <property type="entry name" value="UspA"/>
</dbReference>
<dbReference type="PANTHER" id="PTHR46268">
    <property type="entry name" value="STRESS RESPONSE PROTEIN NHAX"/>
    <property type="match status" value="1"/>
</dbReference>
<dbReference type="PRINTS" id="PR01438">
    <property type="entry name" value="UNVRSLSTRESS"/>
</dbReference>
<feature type="domain" description="UspA" evidence="2">
    <location>
        <begin position="1"/>
        <end position="148"/>
    </location>
</feature>